<dbReference type="PRINTS" id="PR00081">
    <property type="entry name" value="GDHRDH"/>
</dbReference>
<protein>
    <submittedName>
        <fullName evidence="2">Uncharacterized protein</fullName>
    </submittedName>
</protein>
<dbReference type="PANTHER" id="PTHR43157">
    <property type="entry name" value="PHOSPHATIDYLINOSITOL-GLYCAN BIOSYNTHESIS CLASS F PROTEIN-RELATED"/>
    <property type="match status" value="1"/>
</dbReference>
<comment type="caution">
    <text evidence="2">The sequence shown here is derived from an EMBL/GenBank/DDBJ whole genome shotgun (WGS) entry which is preliminary data.</text>
</comment>
<sequence length="336" mass="36325">MSASTTGSMPRTLAHVLHSNLCITLPIPEAVPGLSEQTIIVTGSNIGLGYESSLHLLRLGVGKLIMAVRDVKKGEAAREELLRATNCKPETIEVWKVDMSNYASVQDLAARASQLPRLDVVLANAGMATRTFDVAEGSEQTLTINVIATFLLFLLVLPKLREAPSTGRFVIPNSALHYVAPISELAPAVKGEKGSIYNALNDKKAALMGQRYPLSKLLVVYMIRELTEQMRASGKPGVILNTPNPSACKSQLMREYSWIELKLGNSFARTAEMGSRALVNGVLGGQETHGQYLDDCKVVEPATTVTSEQGVAIQKAFYRETMEKLEAICPGVTGNI</sequence>
<dbReference type="InterPro" id="IPR002347">
    <property type="entry name" value="SDR_fam"/>
</dbReference>
<accession>A0A8K0TK11</accession>
<reference evidence="2" key="1">
    <citation type="journal article" date="2021" name="Nat. Commun.">
        <title>Genetic determinants of endophytism in the Arabidopsis root mycobiome.</title>
        <authorList>
            <person name="Mesny F."/>
            <person name="Miyauchi S."/>
            <person name="Thiergart T."/>
            <person name="Pickel B."/>
            <person name="Atanasova L."/>
            <person name="Karlsson M."/>
            <person name="Huettel B."/>
            <person name="Barry K.W."/>
            <person name="Haridas S."/>
            <person name="Chen C."/>
            <person name="Bauer D."/>
            <person name="Andreopoulos W."/>
            <person name="Pangilinan J."/>
            <person name="LaButti K."/>
            <person name="Riley R."/>
            <person name="Lipzen A."/>
            <person name="Clum A."/>
            <person name="Drula E."/>
            <person name="Henrissat B."/>
            <person name="Kohler A."/>
            <person name="Grigoriev I.V."/>
            <person name="Martin F.M."/>
            <person name="Hacquard S."/>
        </authorList>
    </citation>
    <scope>NUCLEOTIDE SEQUENCE</scope>
    <source>
        <strain evidence="2">MPI-CAGE-AT-0016</strain>
    </source>
</reference>
<dbReference type="Pfam" id="PF00106">
    <property type="entry name" value="adh_short"/>
    <property type="match status" value="1"/>
</dbReference>
<dbReference type="InterPro" id="IPR036291">
    <property type="entry name" value="NAD(P)-bd_dom_sf"/>
</dbReference>
<dbReference type="SUPFAM" id="SSF51735">
    <property type="entry name" value="NAD(P)-binding Rossmann-fold domains"/>
    <property type="match status" value="1"/>
</dbReference>
<keyword evidence="3" id="KW-1185">Reference proteome</keyword>
<dbReference type="EMBL" id="JAGPXD010000002">
    <property type="protein sequence ID" value="KAH7367008.1"/>
    <property type="molecule type" value="Genomic_DNA"/>
</dbReference>
<evidence type="ECO:0000256" key="1">
    <source>
        <dbReference type="ARBA" id="ARBA00023002"/>
    </source>
</evidence>
<dbReference type="PANTHER" id="PTHR43157:SF31">
    <property type="entry name" value="PHOSPHATIDYLINOSITOL-GLYCAN BIOSYNTHESIS CLASS F PROTEIN"/>
    <property type="match status" value="1"/>
</dbReference>
<evidence type="ECO:0000313" key="2">
    <source>
        <dbReference type="EMBL" id="KAH7367008.1"/>
    </source>
</evidence>
<dbReference type="Proteomes" id="UP000813385">
    <property type="component" value="Unassembled WGS sequence"/>
</dbReference>
<evidence type="ECO:0000313" key="3">
    <source>
        <dbReference type="Proteomes" id="UP000813385"/>
    </source>
</evidence>
<organism evidence="2 3">
    <name type="scientific">Plectosphaerella cucumerina</name>
    <dbReference type="NCBI Taxonomy" id="40658"/>
    <lineage>
        <taxon>Eukaryota</taxon>
        <taxon>Fungi</taxon>
        <taxon>Dikarya</taxon>
        <taxon>Ascomycota</taxon>
        <taxon>Pezizomycotina</taxon>
        <taxon>Sordariomycetes</taxon>
        <taxon>Hypocreomycetidae</taxon>
        <taxon>Glomerellales</taxon>
        <taxon>Plectosphaerellaceae</taxon>
        <taxon>Plectosphaerella</taxon>
    </lineage>
</organism>
<dbReference type="Gene3D" id="3.40.50.720">
    <property type="entry name" value="NAD(P)-binding Rossmann-like Domain"/>
    <property type="match status" value="1"/>
</dbReference>
<keyword evidence="1" id="KW-0560">Oxidoreductase</keyword>
<dbReference type="OrthoDB" id="542013at2759"/>
<proteinExistence type="predicted"/>
<gene>
    <name evidence="2" type="ORF">B0T11DRAFT_309645</name>
</gene>
<name>A0A8K0TK11_9PEZI</name>
<dbReference type="AlphaFoldDB" id="A0A8K0TK11"/>
<dbReference type="GO" id="GO:0016491">
    <property type="term" value="F:oxidoreductase activity"/>
    <property type="evidence" value="ECO:0007669"/>
    <property type="project" value="UniProtKB-KW"/>
</dbReference>